<sequence>MRCSHFFVLAFIGFVSARTIYDVHAFERLNTTELLALQRSRGMTNAKILAEGVKRLQPPKPLASKIVEGKKRRANPVDTAWKAKRSAPVVSSCGMIWAEDTNLQTRGYLNYGLSFFYRCTLSTSISRPDTSSITIISPLCLRGGDRRCWQRS</sequence>
<proteinExistence type="predicted"/>
<evidence type="ECO:0000313" key="3">
    <source>
        <dbReference type="Proteomes" id="UP000076798"/>
    </source>
</evidence>
<accession>A0A166AVZ5</accession>
<evidence type="ECO:0000313" key="2">
    <source>
        <dbReference type="EMBL" id="KZT35736.1"/>
    </source>
</evidence>
<organism evidence="2 3">
    <name type="scientific">Sistotremastrum suecicum HHB10207 ss-3</name>
    <dbReference type="NCBI Taxonomy" id="1314776"/>
    <lineage>
        <taxon>Eukaryota</taxon>
        <taxon>Fungi</taxon>
        <taxon>Dikarya</taxon>
        <taxon>Basidiomycota</taxon>
        <taxon>Agaricomycotina</taxon>
        <taxon>Agaricomycetes</taxon>
        <taxon>Sistotremastrales</taxon>
        <taxon>Sistotremastraceae</taxon>
        <taxon>Sistotremastrum</taxon>
    </lineage>
</organism>
<dbReference type="AlphaFoldDB" id="A0A166AVZ5"/>
<feature type="signal peptide" evidence="1">
    <location>
        <begin position="1"/>
        <end position="17"/>
    </location>
</feature>
<keyword evidence="3" id="KW-1185">Reference proteome</keyword>
<evidence type="ECO:0000256" key="1">
    <source>
        <dbReference type="SAM" id="SignalP"/>
    </source>
</evidence>
<dbReference type="EMBL" id="KV428129">
    <property type="protein sequence ID" value="KZT35736.1"/>
    <property type="molecule type" value="Genomic_DNA"/>
</dbReference>
<dbReference type="OrthoDB" id="4584900at2759"/>
<reference evidence="2 3" key="1">
    <citation type="journal article" date="2016" name="Mol. Biol. Evol.">
        <title>Comparative Genomics of Early-Diverging Mushroom-Forming Fungi Provides Insights into the Origins of Lignocellulose Decay Capabilities.</title>
        <authorList>
            <person name="Nagy L.G."/>
            <person name="Riley R."/>
            <person name="Tritt A."/>
            <person name="Adam C."/>
            <person name="Daum C."/>
            <person name="Floudas D."/>
            <person name="Sun H."/>
            <person name="Yadav J.S."/>
            <person name="Pangilinan J."/>
            <person name="Larsson K.H."/>
            <person name="Matsuura K."/>
            <person name="Barry K."/>
            <person name="Labutti K."/>
            <person name="Kuo R."/>
            <person name="Ohm R.A."/>
            <person name="Bhattacharya S.S."/>
            <person name="Shirouzu T."/>
            <person name="Yoshinaga Y."/>
            <person name="Martin F.M."/>
            <person name="Grigoriev I.V."/>
            <person name="Hibbett D.S."/>
        </authorList>
    </citation>
    <scope>NUCLEOTIDE SEQUENCE [LARGE SCALE GENOMIC DNA]</scope>
    <source>
        <strain evidence="2 3">HHB10207 ss-3</strain>
    </source>
</reference>
<keyword evidence="1" id="KW-0732">Signal</keyword>
<name>A0A166AVZ5_9AGAM</name>
<protein>
    <recommendedName>
        <fullName evidence="4">Secreted RxLR effector peptide protein</fullName>
    </recommendedName>
</protein>
<dbReference type="Proteomes" id="UP000076798">
    <property type="component" value="Unassembled WGS sequence"/>
</dbReference>
<evidence type="ECO:0008006" key="4">
    <source>
        <dbReference type="Google" id="ProtNLM"/>
    </source>
</evidence>
<feature type="chain" id="PRO_5007870886" description="Secreted RxLR effector peptide protein" evidence="1">
    <location>
        <begin position="18"/>
        <end position="152"/>
    </location>
</feature>
<gene>
    <name evidence="2" type="ORF">SISSUDRAFT_132847</name>
</gene>